<reference evidence="6 7" key="1">
    <citation type="journal article" date="2016" name="Front. Microbiol.">
        <title>Genomic Resource of Rice Seed Associated Bacteria.</title>
        <authorList>
            <person name="Midha S."/>
            <person name="Bansal K."/>
            <person name="Sharma S."/>
            <person name="Kumar N."/>
            <person name="Patil P.P."/>
            <person name="Chaudhry V."/>
            <person name="Patil P.B."/>
        </authorList>
    </citation>
    <scope>NUCLEOTIDE SEQUENCE [LARGE SCALE GENOMIC DNA]</scope>
    <source>
        <strain evidence="6 7">NS365</strain>
    </source>
</reference>
<dbReference type="InterPro" id="IPR005119">
    <property type="entry name" value="LysR_subst-bd"/>
</dbReference>
<dbReference type="GO" id="GO:0006351">
    <property type="term" value="P:DNA-templated transcription"/>
    <property type="evidence" value="ECO:0007669"/>
    <property type="project" value="TreeGrafter"/>
</dbReference>
<dbReference type="PATRIC" id="fig|401562.4.peg.3472"/>
<keyword evidence="3" id="KW-0238">DNA-binding</keyword>
<dbReference type="AlphaFoldDB" id="A0A175RZ69"/>
<dbReference type="InterPro" id="IPR036390">
    <property type="entry name" value="WH_DNA-bd_sf"/>
</dbReference>
<dbReference type="PROSITE" id="PS50931">
    <property type="entry name" value="HTH_LYSR"/>
    <property type="match status" value="1"/>
</dbReference>
<dbReference type="EMBL" id="LDQA01000005">
    <property type="protein sequence ID" value="KTR08182.1"/>
    <property type="molecule type" value="Genomic_DNA"/>
</dbReference>
<dbReference type="Gene3D" id="1.10.10.10">
    <property type="entry name" value="Winged helix-like DNA-binding domain superfamily/Winged helix DNA-binding domain"/>
    <property type="match status" value="1"/>
</dbReference>
<evidence type="ECO:0000256" key="1">
    <source>
        <dbReference type="ARBA" id="ARBA00009437"/>
    </source>
</evidence>
<gene>
    <name evidence="6" type="ORF">NS365_01510</name>
</gene>
<comment type="similarity">
    <text evidence="1">Belongs to the LysR transcriptional regulatory family.</text>
</comment>
<dbReference type="SUPFAM" id="SSF53850">
    <property type="entry name" value="Periplasmic binding protein-like II"/>
    <property type="match status" value="1"/>
</dbReference>
<dbReference type="SUPFAM" id="SSF46785">
    <property type="entry name" value="Winged helix' DNA-binding domain"/>
    <property type="match status" value="1"/>
</dbReference>
<evidence type="ECO:0000313" key="7">
    <source>
        <dbReference type="Proteomes" id="UP000078529"/>
    </source>
</evidence>
<protein>
    <recommendedName>
        <fullName evidence="5">HTH lysR-type domain-containing protein</fullName>
    </recommendedName>
</protein>
<dbReference type="InterPro" id="IPR036388">
    <property type="entry name" value="WH-like_DNA-bd_sf"/>
</dbReference>
<comment type="caution">
    <text evidence="6">The sequence shown here is derived from an EMBL/GenBank/DDBJ whole genome shotgun (WGS) entry which is preliminary data.</text>
</comment>
<dbReference type="Gene3D" id="3.40.190.290">
    <property type="match status" value="1"/>
</dbReference>
<evidence type="ECO:0000259" key="5">
    <source>
        <dbReference type="PROSITE" id="PS50931"/>
    </source>
</evidence>
<proteinExistence type="inferred from homology"/>
<dbReference type="GO" id="GO:0043565">
    <property type="term" value="F:sequence-specific DNA binding"/>
    <property type="evidence" value="ECO:0007669"/>
    <property type="project" value="TreeGrafter"/>
</dbReference>
<dbReference type="InterPro" id="IPR000847">
    <property type="entry name" value="LysR_HTH_N"/>
</dbReference>
<evidence type="ECO:0000256" key="2">
    <source>
        <dbReference type="ARBA" id="ARBA00023015"/>
    </source>
</evidence>
<keyword evidence="7" id="KW-1185">Reference proteome</keyword>
<evidence type="ECO:0000256" key="3">
    <source>
        <dbReference type="ARBA" id="ARBA00023125"/>
    </source>
</evidence>
<evidence type="ECO:0000256" key="4">
    <source>
        <dbReference type="ARBA" id="ARBA00023163"/>
    </source>
</evidence>
<keyword evidence="2" id="KW-0805">Transcription regulation</keyword>
<dbReference type="Pfam" id="PF03466">
    <property type="entry name" value="LysR_substrate"/>
    <property type="match status" value="1"/>
</dbReference>
<feature type="domain" description="HTH lysR-type" evidence="5">
    <location>
        <begin position="19"/>
        <end position="76"/>
    </location>
</feature>
<keyword evidence="4" id="KW-0804">Transcription</keyword>
<accession>A0A175RZ69</accession>
<dbReference type="PANTHER" id="PTHR30537:SF3">
    <property type="entry name" value="TRANSCRIPTIONAL REGULATORY PROTEIN"/>
    <property type="match status" value="1"/>
</dbReference>
<dbReference type="PANTHER" id="PTHR30537">
    <property type="entry name" value="HTH-TYPE TRANSCRIPTIONAL REGULATOR"/>
    <property type="match status" value="1"/>
</dbReference>
<dbReference type="Proteomes" id="UP000078529">
    <property type="component" value="Unassembled WGS sequence"/>
</dbReference>
<dbReference type="InterPro" id="IPR058163">
    <property type="entry name" value="LysR-type_TF_proteobact-type"/>
</dbReference>
<sequence length="358" mass="39881">MQQSLRRGVRQMEHHLHNLDWDAVKVILAVADRQSFRQAAQDLGRSVNKLRSAVDRLEDQFGFSLFHRHVDGAKLTVEGRRVVSAARQVERSMVDMMRVAHSAADTMKGPVRLAVTEGIGTFWLVPQLVDFLAGPGRDIQVTLQCALQAVDVLRLEADISIQTVEPSDFDVVKRRIGRVHMTLFAGRAYAERHGLPTSLEDLASHRIIEQEMDQFAGYGLDQIYTPEIAERLVALRTNFASAHYWAIAKGAGIGMLPNYAAAIGGDLVPLDLGLRIPVDLWLAVHPEMVKTARHRAVVEWLNGCFDAQAYPWFGEHFMSPSDIASFLTVSPRLASYFSGFTPIASWADRPRITDEGAT</sequence>
<dbReference type="GO" id="GO:0003700">
    <property type="term" value="F:DNA-binding transcription factor activity"/>
    <property type="evidence" value="ECO:0007669"/>
    <property type="project" value="InterPro"/>
</dbReference>
<dbReference type="Pfam" id="PF00126">
    <property type="entry name" value="HTH_1"/>
    <property type="match status" value="1"/>
</dbReference>
<name>A0A175RZ69_9HYPH</name>
<evidence type="ECO:0000313" key="6">
    <source>
        <dbReference type="EMBL" id="KTR08182.1"/>
    </source>
</evidence>
<organism evidence="6 7">
    <name type="scientific">Aureimonas ureilytica</name>
    <dbReference type="NCBI Taxonomy" id="401562"/>
    <lineage>
        <taxon>Bacteria</taxon>
        <taxon>Pseudomonadati</taxon>
        <taxon>Pseudomonadota</taxon>
        <taxon>Alphaproteobacteria</taxon>
        <taxon>Hyphomicrobiales</taxon>
        <taxon>Aurantimonadaceae</taxon>
        <taxon>Aureimonas</taxon>
    </lineage>
</organism>